<reference evidence="2" key="1">
    <citation type="submission" date="2010-08" db="EMBL/GenBank/DDBJ databases">
        <authorList>
            <consortium name="Caenorhabditis japonica Sequencing Consortium"/>
            <person name="Wilson R.K."/>
        </authorList>
    </citation>
    <scope>NUCLEOTIDE SEQUENCE [LARGE SCALE GENOMIC DNA]</scope>
    <source>
        <strain evidence="2">DF5081</strain>
    </source>
</reference>
<keyword evidence="2" id="KW-1185">Reference proteome</keyword>
<dbReference type="PANTHER" id="PTHR11846">
    <property type="entry name" value="ADENYLOSUCCINATE SYNTHETASE"/>
    <property type="match status" value="1"/>
</dbReference>
<reference evidence="1" key="2">
    <citation type="submission" date="2022-06" db="UniProtKB">
        <authorList>
            <consortium name="EnsemblMetazoa"/>
        </authorList>
    </citation>
    <scope>IDENTIFICATION</scope>
    <source>
        <strain evidence="1">DF5081</strain>
    </source>
</reference>
<name>A0A8R1EWJ8_CAEJA</name>
<dbReference type="GO" id="GO:0005737">
    <property type="term" value="C:cytoplasm"/>
    <property type="evidence" value="ECO:0007669"/>
    <property type="project" value="TreeGrafter"/>
</dbReference>
<dbReference type="InterPro" id="IPR001114">
    <property type="entry name" value="Adenylosuccinate_synthetase"/>
</dbReference>
<dbReference type="GO" id="GO:0000166">
    <property type="term" value="F:nucleotide binding"/>
    <property type="evidence" value="ECO:0007669"/>
    <property type="project" value="InterPro"/>
</dbReference>
<dbReference type="EnsemblMetazoa" id="CJA42110b.1">
    <property type="protein sequence ID" value="CJA42110b.1"/>
    <property type="gene ID" value="WBGene00217958"/>
</dbReference>
<evidence type="ECO:0000313" key="2">
    <source>
        <dbReference type="Proteomes" id="UP000005237"/>
    </source>
</evidence>
<dbReference type="GO" id="GO:0046040">
    <property type="term" value="P:IMP metabolic process"/>
    <property type="evidence" value="ECO:0007669"/>
    <property type="project" value="TreeGrafter"/>
</dbReference>
<dbReference type="Pfam" id="PF00709">
    <property type="entry name" value="Adenylsucc_synt"/>
    <property type="match status" value="1"/>
</dbReference>
<dbReference type="InterPro" id="IPR042111">
    <property type="entry name" value="Adenylosuccinate_synth_dom3"/>
</dbReference>
<accession>A0A8R1EWJ8</accession>
<dbReference type="GO" id="GO:0044208">
    <property type="term" value="P:'de novo' AMP biosynthetic process"/>
    <property type="evidence" value="ECO:0007669"/>
    <property type="project" value="TreeGrafter"/>
</dbReference>
<dbReference type="GO" id="GO:0004019">
    <property type="term" value="F:adenylosuccinate synthase activity"/>
    <property type="evidence" value="ECO:0007669"/>
    <property type="project" value="InterPro"/>
</dbReference>
<sequence length="90" mass="10491">IIKVAVGYKLNGEVLSSPPAQANAWGAIEVEYKEFEGWNEPTVGIRKYEDLPEKCRTYVQFIEDFIKINRRILRNFAEFFSIFCINEQAK</sequence>
<organism evidence="1 2">
    <name type="scientific">Caenorhabditis japonica</name>
    <dbReference type="NCBI Taxonomy" id="281687"/>
    <lineage>
        <taxon>Eukaryota</taxon>
        <taxon>Metazoa</taxon>
        <taxon>Ecdysozoa</taxon>
        <taxon>Nematoda</taxon>
        <taxon>Chromadorea</taxon>
        <taxon>Rhabditida</taxon>
        <taxon>Rhabditina</taxon>
        <taxon>Rhabditomorpha</taxon>
        <taxon>Rhabditoidea</taxon>
        <taxon>Rhabditidae</taxon>
        <taxon>Peloderinae</taxon>
        <taxon>Caenorhabditis</taxon>
    </lineage>
</organism>
<dbReference type="AlphaFoldDB" id="A0A8R1EWJ8"/>
<dbReference type="Proteomes" id="UP000005237">
    <property type="component" value="Unassembled WGS sequence"/>
</dbReference>
<evidence type="ECO:0000313" key="1">
    <source>
        <dbReference type="EnsemblMetazoa" id="CJA42110b.1"/>
    </source>
</evidence>
<dbReference type="InterPro" id="IPR027417">
    <property type="entry name" value="P-loop_NTPase"/>
</dbReference>
<proteinExistence type="predicted"/>
<dbReference type="PANTHER" id="PTHR11846:SF0">
    <property type="entry name" value="ADENYLOSUCCINATE SYNTHETASE"/>
    <property type="match status" value="1"/>
</dbReference>
<dbReference type="SUPFAM" id="SSF52540">
    <property type="entry name" value="P-loop containing nucleoside triphosphate hydrolases"/>
    <property type="match status" value="1"/>
</dbReference>
<dbReference type="Gene3D" id="3.90.170.10">
    <property type="entry name" value="Adenylosuccinate Synthetase, subunit A, domain 3"/>
    <property type="match status" value="1"/>
</dbReference>
<protein>
    <submittedName>
        <fullName evidence="1">Uncharacterized protein</fullName>
    </submittedName>
</protein>